<evidence type="ECO:0000313" key="1">
    <source>
        <dbReference type="EMBL" id="QZA59434.1"/>
    </source>
</evidence>
<reference evidence="1 2" key="1">
    <citation type="submission" date="2020-01" db="EMBL/GenBank/DDBJ databases">
        <authorList>
            <person name="Sixt B."/>
            <person name="Schulz F."/>
            <person name="Kostanjsek R."/>
            <person name="Koestlbacher S."/>
            <person name="Collingro A."/>
            <person name="Toenshoff E."/>
            <person name="Horn M."/>
        </authorList>
    </citation>
    <scope>NUCLEOTIDE SEQUENCE [LARGE SCALE GENOMIC DNA]</scope>
    <source>
        <strain evidence="1 2">15C</strain>
    </source>
</reference>
<evidence type="ECO:0000313" key="2">
    <source>
        <dbReference type="Proteomes" id="UP000822862"/>
    </source>
</evidence>
<proteinExistence type="predicted"/>
<dbReference type="Pfam" id="PF06082">
    <property type="entry name" value="YjbH"/>
    <property type="match status" value="2"/>
</dbReference>
<dbReference type="InterPro" id="IPR010344">
    <property type="entry name" value="YbjH"/>
</dbReference>
<dbReference type="Proteomes" id="UP000822862">
    <property type="component" value="Chromosome"/>
</dbReference>
<sequence>MDSSLKMCCAIFFVSASWIFAEQNSFCLEKFEENSLFHELELSGEMCKEASDRLPFIYNYSTLGGYFHTPSARMDTTGNLAANIIATSSFQIYGIGFQFFDRIQISANYHIYKGKKKQNTDRIANIKLGLITEQDDFTYLPILAVGIDDFIGIRGVNSPYIVMSKQFLPLNLECSLGWGRKRLQGVFAGISWTPFRKSEKTFLKNFSLIAEYDSGSDKSQSLKRKINTGLVFSAGDYFQFSIASLKGKEVAVSGCLQFPLGLNQKTKPQDPCLYASPINTEPLGCIRNEQDFSQEIAYALKQQGLDLYRATLQYNAFGDKQLCLKIINTRYREECEVRERIQCVLAALTPSDITSILLVVEEGGVNCQAYCFDRELLRFWYHNQISDFAYNALSPLQEVPECKNCYEEAIIFQRHKPIGTLVIRPRILTFFGTNNGKFKYNIGAIVSPEGYIKDQLYYKIQLGYSIASSMQKITQHQTNPSYLPIVRSDTLSYLRPNRLSLEEAYLQKTWNLGYGWFFRTATGYFEIAYAGIATECLFYPVNSNWAIGLECAATYKRRYQGIAFTNHVKQLKKTGYVEIPFTGMQYFLDVYYDCKPLHVDLQMSVGRFLAKDKGVRIELGRYFPSGLRFSLWMTITNGHDRVNGRVYYDKGFCFVLPLDLFFPRSSRNYLGFSMSAYLRDVGARAKTGTSLYDTLYRARYNY</sequence>
<keyword evidence="2" id="KW-1185">Reference proteome</keyword>
<dbReference type="RefSeq" id="WP_194845814.1">
    <property type="nucleotide sequence ID" value="NZ_CP075585.1"/>
</dbReference>
<reference evidence="1 2" key="2">
    <citation type="submission" date="2021-05" db="EMBL/GenBank/DDBJ databases">
        <title>Ecology and evolution of chlamydial symbionts of arthropods.</title>
        <authorList>
            <person name="Halter T."/>
            <person name="Sixt B.S."/>
            <person name="Toenshoff E.R."/>
            <person name="Koestlbacher S."/>
            <person name="Schulz F."/>
            <person name="Kostanjsek R."/>
            <person name="Collingro A."/>
            <person name="Hendrickx F."/>
            <person name="Horn M."/>
        </authorList>
    </citation>
    <scope>NUCLEOTIDE SEQUENCE [LARGE SCALE GENOMIC DNA]</scope>
    <source>
        <strain evidence="1 2">15C</strain>
    </source>
</reference>
<name>A0ABX8Z177_9BACT</name>
<accession>A0ABX8Z177</accession>
<protein>
    <submittedName>
        <fullName evidence="1">Exopolysaccharide biosynthesis protein YbjH</fullName>
    </submittedName>
</protein>
<gene>
    <name evidence="1" type="ORF">RHAB15C_0001322</name>
</gene>
<organism evidence="1 2">
    <name type="scientific">Candidatus Rhabdochlamydia porcellionis</name>
    <dbReference type="NCBI Taxonomy" id="225148"/>
    <lineage>
        <taxon>Bacteria</taxon>
        <taxon>Pseudomonadati</taxon>
        <taxon>Chlamydiota</taxon>
        <taxon>Chlamydiia</taxon>
        <taxon>Parachlamydiales</taxon>
        <taxon>Candidatus Rhabdochlamydiaceae</taxon>
        <taxon>Candidatus Rhabdochlamydia</taxon>
    </lineage>
</organism>
<dbReference type="EMBL" id="CP075585">
    <property type="protein sequence ID" value="QZA59434.1"/>
    <property type="molecule type" value="Genomic_DNA"/>
</dbReference>